<organism evidence="1 2">
    <name type="scientific">Actinidia rufa</name>
    <dbReference type="NCBI Taxonomy" id="165716"/>
    <lineage>
        <taxon>Eukaryota</taxon>
        <taxon>Viridiplantae</taxon>
        <taxon>Streptophyta</taxon>
        <taxon>Embryophyta</taxon>
        <taxon>Tracheophyta</taxon>
        <taxon>Spermatophyta</taxon>
        <taxon>Magnoliopsida</taxon>
        <taxon>eudicotyledons</taxon>
        <taxon>Gunneridae</taxon>
        <taxon>Pentapetalae</taxon>
        <taxon>asterids</taxon>
        <taxon>Ericales</taxon>
        <taxon>Actinidiaceae</taxon>
        <taxon>Actinidia</taxon>
    </lineage>
</organism>
<dbReference type="Proteomes" id="UP000585474">
    <property type="component" value="Unassembled WGS sequence"/>
</dbReference>
<reference evidence="1 2" key="1">
    <citation type="submission" date="2019-07" db="EMBL/GenBank/DDBJ databases">
        <title>De Novo Assembly of kiwifruit Actinidia rufa.</title>
        <authorList>
            <person name="Sugita-Konishi S."/>
            <person name="Sato K."/>
            <person name="Mori E."/>
            <person name="Abe Y."/>
            <person name="Kisaki G."/>
            <person name="Hamano K."/>
            <person name="Suezawa K."/>
            <person name="Otani M."/>
            <person name="Fukuda T."/>
            <person name="Manabe T."/>
            <person name="Gomi K."/>
            <person name="Tabuchi M."/>
            <person name="Akimitsu K."/>
            <person name="Kataoka I."/>
        </authorList>
    </citation>
    <scope>NUCLEOTIDE SEQUENCE [LARGE SCALE GENOMIC DNA]</scope>
    <source>
        <strain evidence="2">cv. Fuchu</strain>
    </source>
</reference>
<evidence type="ECO:0000313" key="2">
    <source>
        <dbReference type="Proteomes" id="UP000585474"/>
    </source>
</evidence>
<dbReference type="AlphaFoldDB" id="A0A7J0HA23"/>
<comment type="caution">
    <text evidence="1">The sequence shown here is derived from an EMBL/GenBank/DDBJ whole genome shotgun (WGS) entry which is preliminary data.</text>
</comment>
<proteinExistence type="predicted"/>
<name>A0A7J0HA23_9ERIC</name>
<accession>A0A7J0HA23</accession>
<keyword evidence="2" id="KW-1185">Reference proteome</keyword>
<protein>
    <submittedName>
        <fullName evidence="1">Gamma interferon responsive lysosomal thiol (GILT) reductase family protein</fullName>
    </submittedName>
</protein>
<evidence type="ECO:0000313" key="1">
    <source>
        <dbReference type="EMBL" id="GFZ19919.1"/>
    </source>
</evidence>
<sequence length="92" mass="9986">MRANLATEGVVSMDPGVAPRDEVEIDGGDEAVFEDLKQIIDDEIGAVRAEALVVEAQRDFVGGIGRGRRIFFLRDSGGEAVTLAEKRRRGNE</sequence>
<gene>
    <name evidence="1" type="ORF">Acr_28g0006240</name>
</gene>
<dbReference type="EMBL" id="BJWL01000028">
    <property type="protein sequence ID" value="GFZ19919.1"/>
    <property type="molecule type" value="Genomic_DNA"/>
</dbReference>